<name>A0ABR0FGU8_9PEZI</name>
<comment type="caution">
    <text evidence="2">The sequence shown here is derived from an EMBL/GenBank/DDBJ whole genome shotgun (WGS) entry which is preliminary data.</text>
</comment>
<dbReference type="Proteomes" id="UP001322138">
    <property type="component" value="Unassembled WGS sequence"/>
</dbReference>
<feature type="signal peptide" evidence="1">
    <location>
        <begin position="1"/>
        <end position="19"/>
    </location>
</feature>
<keyword evidence="1" id="KW-0732">Signal</keyword>
<accession>A0ABR0FGU8</accession>
<protein>
    <submittedName>
        <fullName evidence="2">Uncharacterized protein</fullName>
    </submittedName>
</protein>
<organism evidence="2 3">
    <name type="scientific">Podospora bellae-mahoneyi</name>
    <dbReference type="NCBI Taxonomy" id="2093777"/>
    <lineage>
        <taxon>Eukaryota</taxon>
        <taxon>Fungi</taxon>
        <taxon>Dikarya</taxon>
        <taxon>Ascomycota</taxon>
        <taxon>Pezizomycotina</taxon>
        <taxon>Sordariomycetes</taxon>
        <taxon>Sordariomycetidae</taxon>
        <taxon>Sordariales</taxon>
        <taxon>Podosporaceae</taxon>
        <taxon>Podospora</taxon>
    </lineage>
</organism>
<reference evidence="2 3" key="1">
    <citation type="journal article" date="2023" name="bioRxiv">
        <title>High-quality genome assemblies of four members of thePodospora anserinaspecies complex.</title>
        <authorList>
            <person name="Ament-Velasquez S.L."/>
            <person name="Vogan A.A."/>
            <person name="Wallerman O."/>
            <person name="Hartmann F."/>
            <person name="Gautier V."/>
            <person name="Silar P."/>
            <person name="Giraud T."/>
            <person name="Johannesson H."/>
        </authorList>
    </citation>
    <scope>NUCLEOTIDE SEQUENCE [LARGE SCALE GENOMIC DNA]</scope>
    <source>
        <strain evidence="2 3">CBS 112042</strain>
    </source>
</reference>
<keyword evidence="3" id="KW-1185">Reference proteome</keyword>
<proteinExistence type="predicted"/>
<sequence>MLTKTFFAVGALLIQLVHGAAEPPVFSYSVVKVKWSLPVDPNKPNGARDFVTGTIEEAIAQMDATHPGWSQTFTSNIQTVDLHALMARGSSPRASLPTATWTVEKELPTVSTSVMASVTLDPLTALPPIAPLAAAAVLAALTTPLFGGAMTMTPSRKLPGRILRAAPGFSRTTACTTREEPRRFPPRSS</sequence>
<evidence type="ECO:0000313" key="2">
    <source>
        <dbReference type="EMBL" id="KAK4642117.1"/>
    </source>
</evidence>
<evidence type="ECO:0000313" key="3">
    <source>
        <dbReference type="Proteomes" id="UP001322138"/>
    </source>
</evidence>
<evidence type="ECO:0000256" key="1">
    <source>
        <dbReference type="SAM" id="SignalP"/>
    </source>
</evidence>
<gene>
    <name evidence="2" type="ORF">QC761_512170</name>
</gene>
<dbReference type="GeneID" id="87899865"/>
<feature type="chain" id="PRO_5045750743" evidence="1">
    <location>
        <begin position="20"/>
        <end position="189"/>
    </location>
</feature>
<dbReference type="EMBL" id="JAFFGZ010000007">
    <property type="protein sequence ID" value="KAK4642117.1"/>
    <property type="molecule type" value="Genomic_DNA"/>
</dbReference>
<dbReference type="RefSeq" id="XP_062731093.1">
    <property type="nucleotide sequence ID" value="XM_062880383.1"/>
</dbReference>